<dbReference type="GO" id="GO:0004088">
    <property type="term" value="F:carbamoyl-phosphate synthase (glutamine-hydrolyzing) activity"/>
    <property type="evidence" value="ECO:0007669"/>
    <property type="project" value="TreeGrafter"/>
</dbReference>
<reference evidence="6 7" key="1">
    <citation type="journal article" date="2023" name="Microbiol. Spectr.">
        <title>Symbiosis of Carpenter Bees with Uncharacterized Lactic Acid Bacteria Showing NAD Auxotrophy.</title>
        <authorList>
            <person name="Kawasaki S."/>
            <person name="Ozawa K."/>
            <person name="Mori T."/>
            <person name="Yamamoto A."/>
            <person name="Ito M."/>
            <person name="Ohkuma M."/>
            <person name="Sakamoto M."/>
            <person name="Matsutani M."/>
        </authorList>
    </citation>
    <scope>NUCLEOTIDE SEQUENCE [LARGE SCALE GENOMIC DNA]</scope>
    <source>
        <strain evidence="6 7">KimC2</strain>
    </source>
</reference>
<dbReference type="PANTHER" id="PTHR11405:SF53">
    <property type="entry name" value="CARBAMOYL-PHOSPHATE SYNTHASE [AMMONIA], MITOCHONDRIAL"/>
    <property type="match status" value="1"/>
</dbReference>
<name>A0AAU9D1W4_9LACO</name>
<evidence type="ECO:0000259" key="5">
    <source>
        <dbReference type="PROSITE" id="PS50975"/>
    </source>
</evidence>
<dbReference type="AlphaFoldDB" id="A0AAU9D1W4"/>
<dbReference type="GO" id="GO:0006541">
    <property type="term" value="P:glutamine metabolic process"/>
    <property type="evidence" value="ECO:0007669"/>
    <property type="project" value="TreeGrafter"/>
</dbReference>
<dbReference type="GO" id="GO:0005737">
    <property type="term" value="C:cytoplasm"/>
    <property type="evidence" value="ECO:0007669"/>
    <property type="project" value="TreeGrafter"/>
</dbReference>
<dbReference type="Gene3D" id="3.30.470.20">
    <property type="entry name" value="ATP-grasp fold, B domain"/>
    <property type="match status" value="1"/>
</dbReference>
<evidence type="ECO:0000256" key="3">
    <source>
        <dbReference type="ARBA" id="ARBA00022840"/>
    </source>
</evidence>
<organism evidence="6 7">
    <name type="scientific">Xylocopilactobacillus apis</name>
    <dbReference type="NCBI Taxonomy" id="2932183"/>
    <lineage>
        <taxon>Bacteria</taxon>
        <taxon>Bacillati</taxon>
        <taxon>Bacillota</taxon>
        <taxon>Bacilli</taxon>
        <taxon>Lactobacillales</taxon>
        <taxon>Lactobacillaceae</taxon>
        <taxon>Xylocopilactobacillus</taxon>
    </lineage>
</organism>
<dbReference type="Pfam" id="PF02786">
    <property type="entry name" value="CPSase_L_D2"/>
    <property type="match status" value="1"/>
</dbReference>
<keyword evidence="7" id="KW-1185">Reference proteome</keyword>
<evidence type="ECO:0000313" key="7">
    <source>
        <dbReference type="Proteomes" id="UP001321804"/>
    </source>
</evidence>
<keyword evidence="1" id="KW-0436">Ligase</keyword>
<feature type="domain" description="ATP-grasp" evidence="5">
    <location>
        <begin position="123"/>
        <end position="311"/>
    </location>
</feature>
<dbReference type="Proteomes" id="UP001321804">
    <property type="component" value="Chromosome"/>
</dbReference>
<proteinExistence type="predicted"/>
<dbReference type="SUPFAM" id="SSF56059">
    <property type="entry name" value="Glutathione synthetase ATP-binding domain-like"/>
    <property type="match status" value="1"/>
</dbReference>
<dbReference type="PANTHER" id="PTHR11405">
    <property type="entry name" value="CARBAMOYLTRANSFERASE FAMILY MEMBER"/>
    <property type="match status" value="1"/>
</dbReference>
<dbReference type="GO" id="GO:0046872">
    <property type="term" value="F:metal ion binding"/>
    <property type="evidence" value="ECO:0007669"/>
    <property type="project" value="InterPro"/>
</dbReference>
<dbReference type="KEGG" id="xak:KIMC2_10330"/>
<dbReference type="InterPro" id="IPR011761">
    <property type="entry name" value="ATP-grasp"/>
</dbReference>
<gene>
    <name evidence="6" type="ORF">KIMC2_10330</name>
</gene>
<evidence type="ECO:0000256" key="4">
    <source>
        <dbReference type="PROSITE-ProRule" id="PRU00409"/>
    </source>
</evidence>
<evidence type="ECO:0000313" key="6">
    <source>
        <dbReference type="EMBL" id="BDR56471.1"/>
    </source>
</evidence>
<evidence type="ECO:0000256" key="2">
    <source>
        <dbReference type="ARBA" id="ARBA00022741"/>
    </source>
</evidence>
<keyword evidence="2 4" id="KW-0547">Nucleotide-binding</keyword>
<dbReference type="InterPro" id="IPR005479">
    <property type="entry name" value="CPAse_ATP-bd"/>
</dbReference>
<keyword evidence="3 4" id="KW-0067">ATP-binding</keyword>
<dbReference type="EMBL" id="AP026801">
    <property type="protein sequence ID" value="BDR56471.1"/>
    <property type="molecule type" value="Genomic_DNA"/>
</dbReference>
<protein>
    <recommendedName>
        <fullName evidence="5">ATP-grasp domain-containing protein</fullName>
    </recommendedName>
</protein>
<accession>A0AAU9D1W4</accession>
<dbReference type="RefSeq" id="WP_317698420.1">
    <property type="nucleotide sequence ID" value="NZ_AP026801.1"/>
</dbReference>
<sequence length="659" mass="76272">MRNIVLIGSIKNNNNKYSILNEFLTEIVNSLTERFDQVFLVNTDFKIINSKIKQMRFDLNPEDFQSFITDNKINFVFTLAGGKSVQSFIYQFFSDFPEERKKIRFVGTSYQSLKILTDRQETEHFLKLNQVNFPSVKLITNKNNNIRDIALTFPTRLRLISPKTRSLGLFYNFESLLEAVQDNLGEDTVLQLEESAHGDKEVEVIGLRDRYQNIRILIHNEKIDPVGVHRDHSLVIYPAVTLLRREIDEMDRIVHRIMKEINTPIIQIRFAISDLGQFRVLSIHSDLTTSELIVTKTFHLNLAKVIVELACGRTILELSRTNPNLLASDLDFFTIVGPYHEVDHSSVKSLTVASRKRANSLVMMMESNLVLGIRNTLIELGGVHQSEIDKYLTQLSDNYLVRQMMNVRIFRLFFILEAIKRDFLLEDIAEITKIDQGFLEILKCVSEVFVNKNQLLENNWQSPNYKDQNIFFPVQAEVSDQCLVRDDQIVIRFDTKKIDHYSNVYRYYLRSIIKLLVQNNKKVLLLNNSFDNFDFKDLSVIQLPMELVDFKADIDELSVISKKSFEFGVISDGSKIVCSQVIELNKNNIVQGVRNIEEFLKQISLKKDQLCMTYSFNLTDDGKVEDLTLDKSLSRAFYFSDPVILKEALSLFVNVKSGL</sequence>
<dbReference type="PROSITE" id="PS50975">
    <property type="entry name" value="ATP_GRASP"/>
    <property type="match status" value="1"/>
</dbReference>
<evidence type="ECO:0000256" key="1">
    <source>
        <dbReference type="ARBA" id="ARBA00022598"/>
    </source>
</evidence>
<dbReference type="InterPro" id="IPR013815">
    <property type="entry name" value="ATP_grasp_subdomain_1"/>
</dbReference>
<dbReference type="GO" id="GO:0005524">
    <property type="term" value="F:ATP binding"/>
    <property type="evidence" value="ECO:0007669"/>
    <property type="project" value="UniProtKB-UniRule"/>
</dbReference>
<dbReference type="Gene3D" id="3.30.1490.20">
    <property type="entry name" value="ATP-grasp fold, A domain"/>
    <property type="match status" value="1"/>
</dbReference>